<evidence type="ECO:0000256" key="3">
    <source>
        <dbReference type="ARBA" id="ARBA00022448"/>
    </source>
</evidence>
<keyword evidence="6 8" id="KW-1133">Transmembrane helix</keyword>
<keyword evidence="7 8" id="KW-0472">Membrane</keyword>
<dbReference type="PANTHER" id="PTHR30269">
    <property type="entry name" value="TRANSMEMBRANE PROTEIN YFCA"/>
    <property type="match status" value="1"/>
</dbReference>
<name>A0ABQ3KK87_9PSEU</name>
<comment type="caution">
    <text evidence="9">The sequence shown here is derived from an EMBL/GenBank/DDBJ whole genome shotgun (WGS) entry which is preliminary data.</text>
</comment>
<evidence type="ECO:0000256" key="1">
    <source>
        <dbReference type="ARBA" id="ARBA00004651"/>
    </source>
</evidence>
<evidence type="ECO:0000256" key="5">
    <source>
        <dbReference type="ARBA" id="ARBA00022692"/>
    </source>
</evidence>
<feature type="transmembrane region" description="Helical" evidence="8">
    <location>
        <begin position="12"/>
        <end position="31"/>
    </location>
</feature>
<evidence type="ECO:0000256" key="6">
    <source>
        <dbReference type="ARBA" id="ARBA00022989"/>
    </source>
</evidence>
<evidence type="ECO:0000256" key="7">
    <source>
        <dbReference type="ARBA" id="ARBA00023136"/>
    </source>
</evidence>
<dbReference type="InterPro" id="IPR002781">
    <property type="entry name" value="TM_pro_TauE-like"/>
</dbReference>
<dbReference type="Pfam" id="PF01925">
    <property type="entry name" value="TauE"/>
    <property type="match status" value="1"/>
</dbReference>
<keyword evidence="10" id="KW-1185">Reference proteome</keyword>
<keyword evidence="3" id="KW-0813">Transport</keyword>
<feature type="transmembrane region" description="Helical" evidence="8">
    <location>
        <begin position="190"/>
        <end position="210"/>
    </location>
</feature>
<evidence type="ECO:0000313" key="9">
    <source>
        <dbReference type="EMBL" id="GHG32042.1"/>
    </source>
</evidence>
<evidence type="ECO:0000256" key="8">
    <source>
        <dbReference type="RuleBase" id="RU363041"/>
    </source>
</evidence>
<evidence type="ECO:0000256" key="4">
    <source>
        <dbReference type="ARBA" id="ARBA00022475"/>
    </source>
</evidence>
<keyword evidence="4 8" id="KW-1003">Cell membrane</keyword>
<reference evidence="10" key="1">
    <citation type="journal article" date="2019" name="Int. J. Syst. Evol. Microbiol.">
        <title>The Global Catalogue of Microorganisms (GCM) 10K type strain sequencing project: providing services to taxonomists for standard genome sequencing and annotation.</title>
        <authorList>
            <consortium name="The Broad Institute Genomics Platform"/>
            <consortium name="The Broad Institute Genome Sequencing Center for Infectious Disease"/>
            <person name="Wu L."/>
            <person name="Ma J."/>
        </authorList>
    </citation>
    <scope>NUCLEOTIDE SEQUENCE [LARGE SCALE GENOMIC DNA]</scope>
    <source>
        <strain evidence="10">CGMCC 4.7680</strain>
    </source>
</reference>
<accession>A0ABQ3KK87</accession>
<keyword evidence="5 8" id="KW-0812">Transmembrane</keyword>
<gene>
    <name evidence="9" type="ORF">GCM10017567_60240</name>
</gene>
<dbReference type="InterPro" id="IPR052017">
    <property type="entry name" value="TSUP"/>
</dbReference>
<proteinExistence type="inferred from homology"/>
<evidence type="ECO:0000256" key="2">
    <source>
        <dbReference type="ARBA" id="ARBA00009142"/>
    </source>
</evidence>
<comment type="similarity">
    <text evidence="2 8">Belongs to the 4-toluene sulfonate uptake permease (TSUP) (TC 2.A.102) family.</text>
</comment>
<feature type="transmembrane region" description="Helical" evidence="8">
    <location>
        <begin position="149"/>
        <end position="178"/>
    </location>
</feature>
<protein>
    <recommendedName>
        <fullName evidence="8">Probable membrane transporter protein</fullName>
    </recommendedName>
</protein>
<comment type="subcellular location">
    <subcellularLocation>
        <location evidence="1 8">Cell membrane</location>
        <topology evidence="1 8">Multi-pass membrane protein</topology>
    </subcellularLocation>
</comment>
<dbReference type="EMBL" id="BNAW01000033">
    <property type="protein sequence ID" value="GHG32042.1"/>
    <property type="molecule type" value="Genomic_DNA"/>
</dbReference>
<feature type="transmembrane region" description="Helical" evidence="8">
    <location>
        <begin position="51"/>
        <end position="72"/>
    </location>
</feature>
<organism evidence="9 10">
    <name type="scientific">Amycolatopsis bullii</name>
    <dbReference type="NCBI Taxonomy" id="941987"/>
    <lineage>
        <taxon>Bacteria</taxon>
        <taxon>Bacillati</taxon>
        <taxon>Actinomycetota</taxon>
        <taxon>Actinomycetes</taxon>
        <taxon>Pseudonocardiales</taxon>
        <taxon>Pseudonocardiaceae</taxon>
        <taxon>Amycolatopsis</taxon>
    </lineage>
</organism>
<feature type="transmembrane region" description="Helical" evidence="8">
    <location>
        <begin position="243"/>
        <end position="262"/>
    </location>
</feature>
<feature type="transmembrane region" description="Helical" evidence="8">
    <location>
        <begin position="217"/>
        <end position="237"/>
    </location>
</feature>
<dbReference type="Proteomes" id="UP000649955">
    <property type="component" value="Unassembled WGS sequence"/>
</dbReference>
<evidence type="ECO:0000313" key="10">
    <source>
        <dbReference type="Proteomes" id="UP000649955"/>
    </source>
</evidence>
<dbReference type="PANTHER" id="PTHR30269:SF0">
    <property type="entry name" value="MEMBRANE TRANSPORTER PROTEIN YFCA-RELATED"/>
    <property type="match status" value="1"/>
</dbReference>
<sequence>MEVLDPADAVQVTEFLLVVLSGVAAGALNAIGGGGTFVALPALVAFGTPPVVANAMARVALVPGAVASAWVYRRDLVPVGPTTTKALTATSVLGGGVGAGLVLLLPASAFTVAAPWLLAFATVTLAFGRHLSKALSSATGRPVGMSSRAVLTAQFCLAVYGGYFGGAVGIMMVALWNIGLGLDAAVSNPMRVGQLAAIFLSASVLFLVASDALRAPLVLTAMLAGAVAGGVAGAHLARRLPAWLLRSVVLATAVIMTVLYFLRG</sequence>